<organism evidence="1">
    <name type="scientific">marine sediment metagenome</name>
    <dbReference type="NCBI Taxonomy" id="412755"/>
    <lineage>
        <taxon>unclassified sequences</taxon>
        <taxon>metagenomes</taxon>
        <taxon>ecological metagenomes</taxon>
    </lineage>
</organism>
<proteinExistence type="predicted"/>
<dbReference type="AlphaFoldDB" id="X1C3R8"/>
<feature type="non-terminal residue" evidence="1">
    <location>
        <position position="1"/>
    </location>
</feature>
<gene>
    <name evidence="1" type="ORF">S01H4_22519</name>
</gene>
<reference evidence="1" key="1">
    <citation type="journal article" date="2014" name="Front. Microbiol.">
        <title>High frequency of phylogenetically diverse reductive dehalogenase-homologous genes in deep subseafloor sedimentary metagenomes.</title>
        <authorList>
            <person name="Kawai M."/>
            <person name="Futagami T."/>
            <person name="Toyoda A."/>
            <person name="Takaki Y."/>
            <person name="Nishi S."/>
            <person name="Hori S."/>
            <person name="Arai W."/>
            <person name="Tsubouchi T."/>
            <person name="Morono Y."/>
            <person name="Uchiyama I."/>
            <person name="Ito T."/>
            <person name="Fujiyama A."/>
            <person name="Inagaki F."/>
            <person name="Takami H."/>
        </authorList>
    </citation>
    <scope>NUCLEOTIDE SEQUENCE</scope>
    <source>
        <strain evidence="1">Expedition CK06-06</strain>
    </source>
</reference>
<dbReference type="EMBL" id="BART01010335">
    <property type="protein sequence ID" value="GAG87982.1"/>
    <property type="molecule type" value="Genomic_DNA"/>
</dbReference>
<accession>X1C3R8</accession>
<comment type="caution">
    <text evidence="1">The sequence shown here is derived from an EMBL/GenBank/DDBJ whole genome shotgun (WGS) entry which is preliminary data.</text>
</comment>
<evidence type="ECO:0000313" key="1">
    <source>
        <dbReference type="EMBL" id="GAG87982.1"/>
    </source>
</evidence>
<name>X1C3R8_9ZZZZ</name>
<protein>
    <submittedName>
        <fullName evidence="1">Uncharacterized protein</fullName>
    </submittedName>
</protein>
<sequence>IHKISPAMGSYPAIVTENTTAGRAGDYAGYDFTCDLCEGSGHKKELLGIID</sequence>